<evidence type="ECO:0000313" key="1">
    <source>
        <dbReference type="EMBL" id="CAE6700429.1"/>
    </source>
</evidence>
<name>A0ABM8QJE7_9BACT</name>
<organism evidence="1 2">
    <name type="scientific">Nitrospira defluvii</name>
    <dbReference type="NCBI Taxonomy" id="330214"/>
    <lineage>
        <taxon>Bacteria</taxon>
        <taxon>Pseudomonadati</taxon>
        <taxon>Nitrospirota</taxon>
        <taxon>Nitrospiria</taxon>
        <taxon>Nitrospirales</taxon>
        <taxon>Nitrospiraceae</taxon>
        <taxon>Nitrospira</taxon>
    </lineage>
</organism>
<dbReference type="RefSeq" id="WP_213040558.1">
    <property type="nucleotide sequence ID" value="NZ_CAJNBJ010000001.1"/>
</dbReference>
<dbReference type="Proteomes" id="UP000675880">
    <property type="component" value="Unassembled WGS sequence"/>
</dbReference>
<gene>
    <name evidence="1" type="ORF">NSPZN2_10706</name>
</gene>
<accession>A0ABM8QJE7</accession>
<keyword evidence="2" id="KW-1185">Reference proteome</keyword>
<dbReference type="EMBL" id="CAJNBJ010000001">
    <property type="protein sequence ID" value="CAE6700429.1"/>
    <property type="molecule type" value="Genomic_DNA"/>
</dbReference>
<comment type="caution">
    <text evidence="1">The sequence shown here is derived from an EMBL/GenBank/DDBJ whole genome shotgun (WGS) entry which is preliminary data.</text>
</comment>
<reference evidence="1 2" key="1">
    <citation type="submission" date="2021-02" db="EMBL/GenBank/DDBJ databases">
        <authorList>
            <person name="Han P."/>
        </authorList>
    </citation>
    <scope>NUCLEOTIDE SEQUENCE [LARGE SCALE GENOMIC DNA]</scope>
    <source>
        <strain evidence="1">Candidatus Nitrospira sp. ZN2</strain>
    </source>
</reference>
<evidence type="ECO:0000313" key="2">
    <source>
        <dbReference type="Proteomes" id="UP000675880"/>
    </source>
</evidence>
<proteinExistence type="predicted"/>
<sequence>MKQLATQSAAMDATFTLLDLLQQRKTRRFGRGMTLPGGPLQYTSHHEPVPLSREEERYLIYAAIGRSGRNLGDMHFVGQPGSSEGQGNALMNFRSRTVPSPCSAQTTQLFYTNDEGVFFVADAAGPDHPWDLDIVQLQSSRLEIPREVPFMLPFNQWYTNRPGTTLFFPVTNIALLYLNLLLMMFSEETGYFIVDTDNGNAGCGLEAFRKSAGGHLHDDIRARRMFSLRELDAAICETAIQEQGIICEHISLMQQALGLGGGIQSVGSGRHLLGMEPHIYPGLGFHFVVPPGKPMRANPVGIPGLWEGPTPPFVPSMKEAVAQLVASKFGPDGTFRKPHEQVWVKPGAAQQVPEHSTRAVEATIAFTEYVLDTYGRFPAHADACKSVVACQTHHLDEDFYATFYPDAALPDAHREHMQTWHSH</sequence>
<protein>
    <submittedName>
        <fullName evidence="1">Uncharacterized protein</fullName>
    </submittedName>
</protein>